<dbReference type="GO" id="GO:0102130">
    <property type="term" value="F:malonyl-CoA methyltransferase activity"/>
    <property type="evidence" value="ECO:0007669"/>
    <property type="project" value="UniProtKB-EC"/>
</dbReference>
<evidence type="ECO:0000256" key="6">
    <source>
        <dbReference type="ARBA" id="ARBA00022691"/>
    </source>
</evidence>
<dbReference type="CDD" id="cd02440">
    <property type="entry name" value="AdoMet_MTases"/>
    <property type="match status" value="1"/>
</dbReference>
<dbReference type="GO" id="GO:0008757">
    <property type="term" value="F:S-adenosylmethionine-dependent methyltransferase activity"/>
    <property type="evidence" value="ECO:0007669"/>
    <property type="project" value="InterPro"/>
</dbReference>
<accession>A0A4V5NML8</accession>
<organism evidence="10 11">
    <name type="scientific">Halopseudomonas bauzanensis</name>
    <dbReference type="NCBI Taxonomy" id="653930"/>
    <lineage>
        <taxon>Bacteria</taxon>
        <taxon>Pseudomonadati</taxon>
        <taxon>Pseudomonadota</taxon>
        <taxon>Gammaproteobacteria</taxon>
        <taxon>Pseudomonadales</taxon>
        <taxon>Pseudomonadaceae</taxon>
        <taxon>Halopseudomonas</taxon>
    </lineage>
</organism>
<dbReference type="UniPathway" id="UPA00078"/>
<evidence type="ECO:0000256" key="2">
    <source>
        <dbReference type="ARBA" id="ARBA00004746"/>
    </source>
</evidence>
<keyword evidence="6 8" id="KW-0949">S-adenosyl-L-methionine</keyword>
<comment type="similarity">
    <text evidence="8">Belongs to the methyltransferase superfamily.</text>
</comment>
<evidence type="ECO:0000256" key="8">
    <source>
        <dbReference type="HAMAP-Rule" id="MF_00835"/>
    </source>
</evidence>
<dbReference type="GO" id="GO:0010340">
    <property type="term" value="F:carboxyl-O-methyltransferase activity"/>
    <property type="evidence" value="ECO:0007669"/>
    <property type="project" value="UniProtKB-UniRule"/>
</dbReference>
<dbReference type="InterPro" id="IPR050602">
    <property type="entry name" value="Malonyl-ACP_OMT"/>
</dbReference>
<dbReference type="Pfam" id="PF08241">
    <property type="entry name" value="Methyltransf_11"/>
    <property type="match status" value="1"/>
</dbReference>
<evidence type="ECO:0000256" key="5">
    <source>
        <dbReference type="ARBA" id="ARBA00022679"/>
    </source>
</evidence>
<comment type="catalytic activity">
    <reaction evidence="1 8">
        <text>malonyl-[ACP] + S-adenosyl-L-methionine = malonyl-[ACP] methyl ester + S-adenosyl-L-homocysteine</text>
        <dbReference type="Rhea" id="RHEA:17105"/>
        <dbReference type="Rhea" id="RHEA-COMP:9623"/>
        <dbReference type="Rhea" id="RHEA-COMP:9954"/>
        <dbReference type="ChEBI" id="CHEBI:57856"/>
        <dbReference type="ChEBI" id="CHEBI:59789"/>
        <dbReference type="ChEBI" id="CHEBI:78449"/>
        <dbReference type="ChEBI" id="CHEBI:78845"/>
        <dbReference type="EC" id="2.1.1.197"/>
    </reaction>
</comment>
<dbReference type="PANTHER" id="PTHR13090">
    <property type="entry name" value="ARGININE-HYDROXYLASE NDUFAF5, MITOCHONDRIAL"/>
    <property type="match status" value="1"/>
</dbReference>
<dbReference type="HAMAP" id="MF_00835">
    <property type="entry name" value="BioC"/>
    <property type="match status" value="1"/>
</dbReference>
<comment type="caution">
    <text evidence="10">The sequence shown here is derived from an EMBL/GenBank/DDBJ whole genome shotgun (WGS) entry which is preliminary data.</text>
</comment>
<dbReference type="InterPro" id="IPR013216">
    <property type="entry name" value="Methyltransf_11"/>
</dbReference>
<dbReference type="NCBIfam" id="TIGR02072">
    <property type="entry name" value="BioC"/>
    <property type="match status" value="1"/>
</dbReference>
<gene>
    <name evidence="8 10" type="primary">bioC</name>
    <name evidence="10" type="ORF">FA869_06245</name>
</gene>
<evidence type="ECO:0000256" key="1">
    <source>
        <dbReference type="ARBA" id="ARBA00000852"/>
    </source>
</evidence>
<dbReference type="EMBL" id="SWAV01000002">
    <property type="protein sequence ID" value="TKA91997.1"/>
    <property type="molecule type" value="Genomic_DNA"/>
</dbReference>
<evidence type="ECO:0000256" key="3">
    <source>
        <dbReference type="ARBA" id="ARBA00012327"/>
    </source>
</evidence>
<evidence type="ECO:0000313" key="11">
    <source>
        <dbReference type="Proteomes" id="UP000305198"/>
    </source>
</evidence>
<feature type="domain" description="Methyltransferase type 11" evidence="9">
    <location>
        <begin position="72"/>
        <end position="165"/>
    </location>
</feature>
<sequence>MPCRWNSRCGWLRKSPAGWSASMPEQRPDKRLVADSFSRAAATYDQAAALQRAVGSNLLVRLPAEFVPTDLVDLGCGTGYFSRALQARYGRQVIGLDLAEGMLRHARQTSPLISGWVAADAEALPLRANSQDLIFSSLALQWCPDLARVLREAYRVLRPGGCLAFNTLLEGSLHELRTAWRAVDDFVHVNRFMPAEELHSILATGEFVDWRCEVEEHQLYYQRLGELTHELKALGAHNVNPGRPGGLTGRARLRRLTDAYEPFRTDQGLPASWQVAQILMFKSA</sequence>
<keyword evidence="4 8" id="KW-0489">Methyltransferase</keyword>
<reference evidence="10 11" key="1">
    <citation type="submission" date="2019-04" db="EMBL/GenBank/DDBJ databases">
        <title>Crypto-aerobic microbial life in anoxic (sulfidic) marine sediments.</title>
        <authorList>
            <person name="Bhattacharya S."/>
            <person name="Roy C."/>
            <person name="Mondal N."/>
            <person name="Sarkar J."/>
            <person name="Mandal S."/>
            <person name="Rameez M.J."/>
            <person name="Ghosh W."/>
        </authorList>
    </citation>
    <scope>NUCLEOTIDE SEQUENCE [LARGE SCALE GENOMIC DNA]</scope>
    <source>
        <strain evidence="10 11">SBBB</strain>
    </source>
</reference>
<keyword evidence="7 8" id="KW-0093">Biotin biosynthesis</keyword>
<dbReference type="GO" id="GO:0009102">
    <property type="term" value="P:biotin biosynthetic process"/>
    <property type="evidence" value="ECO:0007669"/>
    <property type="project" value="UniProtKB-UniRule"/>
</dbReference>
<evidence type="ECO:0000259" key="9">
    <source>
        <dbReference type="Pfam" id="PF08241"/>
    </source>
</evidence>
<keyword evidence="5 8" id="KW-0808">Transferase</keyword>
<dbReference type="GO" id="GO:0032259">
    <property type="term" value="P:methylation"/>
    <property type="evidence" value="ECO:0007669"/>
    <property type="project" value="UniProtKB-KW"/>
</dbReference>
<name>A0A4V5NML8_9GAMM</name>
<dbReference type="PANTHER" id="PTHR13090:SF1">
    <property type="entry name" value="ARGININE-HYDROXYLASE NDUFAF5, MITOCHONDRIAL"/>
    <property type="match status" value="1"/>
</dbReference>
<comment type="function">
    <text evidence="8">Converts the free carboxyl group of a malonyl-thioester to its methyl ester by transfer of a methyl group from S-adenosyl-L-methionine (SAM). It allows to synthesize pimeloyl-ACP via the fatty acid synthetic pathway.</text>
</comment>
<comment type="pathway">
    <text evidence="2 8">Cofactor biosynthesis; biotin biosynthesis.</text>
</comment>
<dbReference type="SUPFAM" id="SSF53335">
    <property type="entry name" value="S-adenosyl-L-methionine-dependent methyltransferases"/>
    <property type="match status" value="1"/>
</dbReference>
<dbReference type="AlphaFoldDB" id="A0A4V5NML8"/>
<protein>
    <recommendedName>
        <fullName evidence="3 8">Malonyl-[acyl-carrier protein] O-methyltransferase</fullName>
        <shortName evidence="8">Malonyl-ACP O-methyltransferase</shortName>
        <ecNumber evidence="3 8">2.1.1.197</ecNumber>
    </recommendedName>
    <alternativeName>
        <fullName evidence="8">Biotin synthesis protein BioC</fullName>
    </alternativeName>
</protein>
<dbReference type="Gene3D" id="3.40.50.150">
    <property type="entry name" value="Vaccinia Virus protein VP39"/>
    <property type="match status" value="1"/>
</dbReference>
<dbReference type="InterPro" id="IPR029063">
    <property type="entry name" value="SAM-dependent_MTases_sf"/>
</dbReference>
<evidence type="ECO:0000313" key="10">
    <source>
        <dbReference type="EMBL" id="TKA91997.1"/>
    </source>
</evidence>
<dbReference type="InterPro" id="IPR011814">
    <property type="entry name" value="BioC"/>
</dbReference>
<evidence type="ECO:0000256" key="7">
    <source>
        <dbReference type="ARBA" id="ARBA00022756"/>
    </source>
</evidence>
<dbReference type="EC" id="2.1.1.197" evidence="3 8"/>
<proteinExistence type="inferred from homology"/>
<evidence type="ECO:0000256" key="4">
    <source>
        <dbReference type="ARBA" id="ARBA00022603"/>
    </source>
</evidence>
<dbReference type="Proteomes" id="UP000305198">
    <property type="component" value="Unassembled WGS sequence"/>
</dbReference>